<dbReference type="EMBL" id="JBCEWA010000012">
    <property type="protein sequence ID" value="MEL5989440.1"/>
    <property type="molecule type" value="Genomic_DNA"/>
</dbReference>
<dbReference type="Proteomes" id="UP001398420">
    <property type="component" value="Unassembled WGS sequence"/>
</dbReference>
<dbReference type="Gene3D" id="3.90.550.10">
    <property type="entry name" value="Spore Coat Polysaccharide Biosynthesis Protein SpsA, Chain A"/>
    <property type="match status" value="1"/>
</dbReference>
<dbReference type="CDD" id="cd02518">
    <property type="entry name" value="GT2_SpsF"/>
    <property type="match status" value="1"/>
</dbReference>
<reference evidence="1 2" key="1">
    <citation type="submission" date="2024-04" db="EMBL/GenBank/DDBJ databases">
        <authorList>
            <person name="Wu Y.S."/>
            <person name="Zhang L."/>
        </authorList>
    </citation>
    <scope>NUCLEOTIDE SEQUENCE [LARGE SCALE GENOMIC DNA]</scope>
    <source>
        <strain evidence="1 2">KG-01</strain>
    </source>
</reference>
<keyword evidence="2" id="KW-1185">Reference proteome</keyword>
<sequence length="240" mass="27669">MKVVVVIQARMGSSRLPGKILMPLGEQTTLHYVTERCKQIKGVANVIVATSTLEKDNQVEQWCLENQIQCFRGSETNVLQRYMDAVQDIKPDYILRVTADCPFVDYELASELVEKLNDTSIDIIDLQGELPRGLAVEAISYRALQYIAEHAHAERHYEHVTYYAYEYKQEFKRAMYEVSKDHQQPQLRITLDTKEDYEVLLKIASHFKNPLVSSSDVIDFLLKNPHIAQINRDIVQKPVV</sequence>
<evidence type="ECO:0000313" key="2">
    <source>
        <dbReference type="Proteomes" id="UP001398420"/>
    </source>
</evidence>
<evidence type="ECO:0000313" key="1">
    <source>
        <dbReference type="EMBL" id="MEL5989440.1"/>
    </source>
</evidence>
<dbReference type="PANTHER" id="PTHR42866">
    <property type="entry name" value="3-DEOXY-MANNO-OCTULOSONATE CYTIDYLYLTRANSFERASE"/>
    <property type="match status" value="1"/>
</dbReference>
<protein>
    <submittedName>
        <fullName evidence="1">Glycosyltransferase family protein</fullName>
    </submittedName>
</protein>
<comment type="caution">
    <text evidence="1">The sequence shown here is derived from an EMBL/GenBank/DDBJ whole genome shotgun (WGS) entry which is preliminary data.</text>
</comment>
<dbReference type="SUPFAM" id="SSF53448">
    <property type="entry name" value="Nucleotide-diphospho-sugar transferases"/>
    <property type="match status" value="1"/>
</dbReference>
<accession>A0ABU9LQD7</accession>
<proteinExistence type="predicted"/>
<dbReference type="PANTHER" id="PTHR42866:SF1">
    <property type="entry name" value="SPORE COAT POLYSACCHARIDE BIOSYNTHESIS PROTEIN SPSF"/>
    <property type="match status" value="1"/>
</dbReference>
<dbReference type="Pfam" id="PF02348">
    <property type="entry name" value="CTP_transf_3"/>
    <property type="match status" value="1"/>
</dbReference>
<gene>
    <name evidence="1" type="ORF">AAF454_13585</name>
</gene>
<dbReference type="InterPro" id="IPR003329">
    <property type="entry name" value="Cytidylyl_trans"/>
</dbReference>
<dbReference type="InterPro" id="IPR029044">
    <property type="entry name" value="Nucleotide-diphossugar_trans"/>
</dbReference>
<organism evidence="1 2">
    <name type="scientific">Kurthia gibsonii</name>
    <dbReference type="NCBI Taxonomy" id="33946"/>
    <lineage>
        <taxon>Bacteria</taxon>
        <taxon>Bacillati</taxon>
        <taxon>Bacillota</taxon>
        <taxon>Bacilli</taxon>
        <taxon>Bacillales</taxon>
        <taxon>Caryophanaceae</taxon>
        <taxon>Kurthia</taxon>
    </lineage>
</organism>
<dbReference type="RefSeq" id="WP_087682316.1">
    <property type="nucleotide sequence ID" value="NZ_JBBCRB010000001.1"/>
</dbReference>
<name>A0ABU9LQD7_9BACL</name>